<dbReference type="FunFam" id="1.10.510.10:FF:000624">
    <property type="entry name" value="Mitogen-activated protein kinase"/>
    <property type="match status" value="1"/>
</dbReference>
<dbReference type="PROSITE" id="PS00108">
    <property type="entry name" value="PROTEIN_KINASE_ST"/>
    <property type="match status" value="1"/>
</dbReference>
<evidence type="ECO:0000256" key="4">
    <source>
        <dbReference type="ARBA" id="ARBA00022741"/>
    </source>
</evidence>
<proteinExistence type="inferred from homology"/>
<dbReference type="GO" id="GO:0008353">
    <property type="term" value="F:RNA polymerase II CTD heptapeptide repeat kinase activity"/>
    <property type="evidence" value="ECO:0007669"/>
    <property type="project" value="TreeGrafter"/>
</dbReference>
<protein>
    <submittedName>
        <fullName evidence="13">Serine/threonine-protein kinase crk1</fullName>
    </submittedName>
</protein>
<dbReference type="FunCoup" id="A0A177C1C1">
    <property type="interactions" value="1035"/>
</dbReference>
<evidence type="ECO:0000256" key="10">
    <source>
        <dbReference type="RuleBase" id="RU000304"/>
    </source>
</evidence>
<dbReference type="AlphaFoldDB" id="A0A177C1C1"/>
<evidence type="ECO:0000313" key="13">
    <source>
        <dbReference type="EMBL" id="OAG00679.1"/>
    </source>
</evidence>
<keyword evidence="6 9" id="KW-0067">ATP-binding</keyword>
<dbReference type="PROSITE" id="PS00107">
    <property type="entry name" value="PROTEIN_KINASE_ATP"/>
    <property type="match status" value="1"/>
</dbReference>
<dbReference type="Proteomes" id="UP000077069">
    <property type="component" value="Unassembled WGS sequence"/>
</dbReference>
<gene>
    <name evidence="13" type="ORF">CC84DRAFT_1168737</name>
</gene>
<feature type="binding site" evidence="9">
    <location>
        <position position="99"/>
    </location>
    <ligand>
        <name>ATP</name>
        <dbReference type="ChEBI" id="CHEBI:30616"/>
    </ligand>
</feature>
<keyword evidence="4 9" id="KW-0547">Nucleotide-binding</keyword>
<dbReference type="RefSeq" id="XP_018031044.1">
    <property type="nucleotide sequence ID" value="XM_018179470.1"/>
</dbReference>
<evidence type="ECO:0000256" key="3">
    <source>
        <dbReference type="ARBA" id="ARBA00022679"/>
    </source>
</evidence>
<dbReference type="GO" id="GO:0070985">
    <property type="term" value="C:transcription factor TFIIK complex"/>
    <property type="evidence" value="ECO:0007669"/>
    <property type="project" value="TreeGrafter"/>
</dbReference>
<sequence length="412" mass="46039">MGMSPALSPRPNPPGSNAPANAAKARPLVHLLNHKTVPSPSLASTATTPGGPDEGLAEEMNDVVKNQFVFGSRLGEGTYATVYRGHYRDDPSKLVAIKKMKKNAEWQDGINLDSLREMKYLAELHHPHVINLIAVFTTKDENINLVLEHLPRGELQDLWQDKSIAYGGADVKAWANMICQAVWWIHENFVLHRDIKSNNILIAADNSLKLADFGLARSFANPEADMTYNVITRFYRPPELFLGSSHYGGCVDMWSVGCVIAELACREFFIFSETDLQHLVRICDVFGVPTEAEWPGISKLRFWQEQLENSPPKRPQPMSWWRNKMPLIGDAGIDLVKGLLAMDPAKRLDAKQALAHHYWTTAPKPQKRENLPGKGGKAAEKAMGEQLKRVGPEADEEKMSKIARKLDFGAMR</sequence>
<organism evidence="13 14">
    <name type="scientific">Paraphaeosphaeria sporulosa</name>
    <dbReference type="NCBI Taxonomy" id="1460663"/>
    <lineage>
        <taxon>Eukaryota</taxon>
        <taxon>Fungi</taxon>
        <taxon>Dikarya</taxon>
        <taxon>Ascomycota</taxon>
        <taxon>Pezizomycotina</taxon>
        <taxon>Dothideomycetes</taxon>
        <taxon>Pleosporomycetidae</taxon>
        <taxon>Pleosporales</taxon>
        <taxon>Massarineae</taxon>
        <taxon>Didymosphaeriaceae</taxon>
        <taxon>Paraphaeosphaeria</taxon>
    </lineage>
</organism>
<dbReference type="InterPro" id="IPR000719">
    <property type="entry name" value="Prot_kinase_dom"/>
</dbReference>
<comment type="similarity">
    <text evidence="1">Belongs to the protein kinase superfamily. CMGC Ser/Thr protein kinase family. CDC2/CDKX subfamily.</text>
</comment>
<dbReference type="SMART" id="SM00220">
    <property type="entry name" value="S_TKc"/>
    <property type="match status" value="1"/>
</dbReference>
<feature type="domain" description="Protein kinase" evidence="12">
    <location>
        <begin position="68"/>
        <end position="360"/>
    </location>
</feature>
<feature type="region of interest" description="Disordered" evidence="11">
    <location>
        <begin position="364"/>
        <end position="384"/>
    </location>
</feature>
<dbReference type="Gene3D" id="3.30.200.20">
    <property type="entry name" value="Phosphorylase Kinase, domain 1"/>
    <property type="match status" value="1"/>
</dbReference>
<dbReference type="STRING" id="1460663.A0A177C1C1"/>
<comment type="catalytic activity">
    <reaction evidence="7">
        <text>L-threonyl-[protein] + ATP = O-phospho-L-threonyl-[protein] + ADP + H(+)</text>
        <dbReference type="Rhea" id="RHEA:46608"/>
        <dbReference type="Rhea" id="RHEA-COMP:11060"/>
        <dbReference type="Rhea" id="RHEA-COMP:11605"/>
        <dbReference type="ChEBI" id="CHEBI:15378"/>
        <dbReference type="ChEBI" id="CHEBI:30013"/>
        <dbReference type="ChEBI" id="CHEBI:30616"/>
        <dbReference type="ChEBI" id="CHEBI:61977"/>
        <dbReference type="ChEBI" id="CHEBI:456216"/>
        <dbReference type="EC" id="2.7.11.22"/>
    </reaction>
</comment>
<dbReference type="GeneID" id="28762956"/>
<evidence type="ECO:0000259" key="12">
    <source>
        <dbReference type="PROSITE" id="PS50011"/>
    </source>
</evidence>
<dbReference type="GO" id="GO:0005737">
    <property type="term" value="C:cytoplasm"/>
    <property type="evidence" value="ECO:0007669"/>
    <property type="project" value="TreeGrafter"/>
</dbReference>
<feature type="region of interest" description="Disordered" evidence="11">
    <location>
        <begin position="1"/>
        <end position="21"/>
    </location>
</feature>
<evidence type="ECO:0000256" key="5">
    <source>
        <dbReference type="ARBA" id="ARBA00022777"/>
    </source>
</evidence>
<dbReference type="PANTHER" id="PTHR24056:SF0">
    <property type="entry name" value="CYCLIN-DEPENDENT KINASE 7"/>
    <property type="match status" value="1"/>
</dbReference>
<evidence type="ECO:0000256" key="9">
    <source>
        <dbReference type="PROSITE-ProRule" id="PRU10141"/>
    </source>
</evidence>
<evidence type="ECO:0000256" key="11">
    <source>
        <dbReference type="SAM" id="MobiDB-lite"/>
    </source>
</evidence>
<keyword evidence="2 10" id="KW-0723">Serine/threonine-protein kinase</keyword>
<evidence type="ECO:0000256" key="8">
    <source>
        <dbReference type="ARBA" id="ARBA00048367"/>
    </source>
</evidence>
<keyword evidence="14" id="KW-1185">Reference proteome</keyword>
<reference evidence="13 14" key="1">
    <citation type="submission" date="2016-05" db="EMBL/GenBank/DDBJ databases">
        <title>Comparative analysis of secretome profiles of manganese(II)-oxidizing ascomycete fungi.</title>
        <authorList>
            <consortium name="DOE Joint Genome Institute"/>
            <person name="Zeiner C.A."/>
            <person name="Purvine S.O."/>
            <person name="Zink E.M."/>
            <person name="Wu S."/>
            <person name="Pasa-Tolic L."/>
            <person name="Chaput D.L."/>
            <person name="Haridas S."/>
            <person name="Grigoriev I.V."/>
            <person name="Santelli C.M."/>
            <person name="Hansel C.M."/>
        </authorList>
    </citation>
    <scope>NUCLEOTIDE SEQUENCE [LARGE SCALE GENOMIC DNA]</scope>
    <source>
        <strain evidence="13 14">AP3s5-JAC2a</strain>
    </source>
</reference>
<evidence type="ECO:0000256" key="7">
    <source>
        <dbReference type="ARBA" id="ARBA00047811"/>
    </source>
</evidence>
<evidence type="ECO:0000256" key="2">
    <source>
        <dbReference type="ARBA" id="ARBA00022527"/>
    </source>
</evidence>
<evidence type="ECO:0000256" key="6">
    <source>
        <dbReference type="ARBA" id="ARBA00022840"/>
    </source>
</evidence>
<dbReference type="OrthoDB" id="1732493at2759"/>
<feature type="compositionally biased region" description="Basic and acidic residues" evidence="11">
    <location>
        <begin position="366"/>
        <end position="384"/>
    </location>
</feature>
<dbReference type="PROSITE" id="PS50011">
    <property type="entry name" value="PROTEIN_KINASE_DOM"/>
    <property type="match status" value="1"/>
</dbReference>
<name>A0A177C1C1_9PLEO</name>
<keyword evidence="5 13" id="KW-0418">Kinase</keyword>
<accession>A0A177C1C1</accession>
<dbReference type="InterPro" id="IPR050108">
    <property type="entry name" value="CDK"/>
</dbReference>
<comment type="catalytic activity">
    <reaction evidence="8">
        <text>L-seryl-[protein] + ATP = O-phospho-L-seryl-[protein] + ADP + H(+)</text>
        <dbReference type="Rhea" id="RHEA:17989"/>
        <dbReference type="Rhea" id="RHEA-COMP:9863"/>
        <dbReference type="Rhea" id="RHEA-COMP:11604"/>
        <dbReference type="ChEBI" id="CHEBI:15378"/>
        <dbReference type="ChEBI" id="CHEBI:29999"/>
        <dbReference type="ChEBI" id="CHEBI:30616"/>
        <dbReference type="ChEBI" id="CHEBI:83421"/>
        <dbReference type="ChEBI" id="CHEBI:456216"/>
        <dbReference type="EC" id="2.7.11.22"/>
    </reaction>
</comment>
<dbReference type="InterPro" id="IPR008271">
    <property type="entry name" value="Ser/Thr_kinase_AS"/>
</dbReference>
<dbReference type="GO" id="GO:0045944">
    <property type="term" value="P:positive regulation of transcription by RNA polymerase II"/>
    <property type="evidence" value="ECO:0007669"/>
    <property type="project" value="TreeGrafter"/>
</dbReference>
<dbReference type="GO" id="GO:0005524">
    <property type="term" value="F:ATP binding"/>
    <property type="evidence" value="ECO:0007669"/>
    <property type="project" value="UniProtKB-UniRule"/>
</dbReference>
<dbReference type="InterPro" id="IPR017441">
    <property type="entry name" value="Protein_kinase_ATP_BS"/>
</dbReference>
<dbReference type="SUPFAM" id="SSF56112">
    <property type="entry name" value="Protein kinase-like (PK-like)"/>
    <property type="match status" value="1"/>
</dbReference>
<dbReference type="EMBL" id="KV441559">
    <property type="protein sequence ID" value="OAG00679.1"/>
    <property type="molecule type" value="Genomic_DNA"/>
</dbReference>
<dbReference type="Gene3D" id="1.10.510.10">
    <property type="entry name" value="Transferase(Phosphotransferase) domain 1"/>
    <property type="match status" value="1"/>
</dbReference>
<dbReference type="GO" id="GO:0004693">
    <property type="term" value="F:cyclin-dependent protein serine/threonine kinase activity"/>
    <property type="evidence" value="ECO:0007669"/>
    <property type="project" value="UniProtKB-EC"/>
</dbReference>
<dbReference type="PANTHER" id="PTHR24056">
    <property type="entry name" value="CELL DIVISION PROTEIN KINASE"/>
    <property type="match status" value="1"/>
</dbReference>
<dbReference type="InParanoid" id="A0A177C1C1"/>
<evidence type="ECO:0000256" key="1">
    <source>
        <dbReference type="ARBA" id="ARBA00006485"/>
    </source>
</evidence>
<dbReference type="Pfam" id="PF00069">
    <property type="entry name" value="Pkinase"/>
    <property type="match status" value="1"/>
</dbReference>
<keyword evidence="3" id="KW-0808">Transferase</keyword>
<evidence type="ECO:0000313" key="14">
    <source>
        <dbReference type="Proteomes" id="UP000077069"/>
    </source>
</evidence>
<dbReference type="InterPro" id="IPR011009">
    <property type="entry name" value="Kinase-like_dom_sf"/>
</dbReference>